<reference evidence="2" key="1">
    <citation type="journal article" date="2023" name="G3 (Bethesda)">
        <title>A reference genome for the long-term kleptoplast-retaining sea slug Elysia crispata morphotype clarki.</title>
        <authorList>
            <person name="Eastman K.E."/>
            <person name="Pendleton A.L."/>
            <person name="Shaikh M.A."/>
            <person name="Suttiyut T."/>
            <person name="Ogas R."/>
            <person name="Tomko P."/>
            <person name="Gavelis G."/>
            <person name="Widhalm J.R."/>
            <person name="Wisecaver J.H."/>
        </authorList>
    </citation>
    <scope>NUCLEOTIDE SEQUENCE</scope>
    <source>
        <strain evidence="2">ECLA1</strain>
    </source>
</reference>
<accession>A0AAE1A3H5</accession>
<evidence type="ECO:0000313" key="3">
    <source>
        <dbReference type="Proteomes" id="UP001283361"/>
    </source>
</evidence>
<comment type="caution">
    <text evidence="2">The sequence shown here is derived from an EMBL/GenBank/DDBJ whole genome shotgun (WGS) entry which is preliminary data.</text>
</comment>
<evidence type="ECO:0000256" key="1">
    <source>
        <dbReference type="SAM" id="MobiDB-lite"/>
    </source>
</evidence>
<dbReference type="EMBL" id="JAWDGP010002698">
    <property type="protein sequence ID" value="KAK3780638.1"/>
    <property type="molecule type" value="Genomic_DNA"/>
</dbReference>
<proteinExistence type="predicted"/>
<protein>
    <submittedName>
        <fullName evidence="2">Uncharacterized protein</fullName>
    </submittedName>
</protein>
<keyword evidence="3" id="KW-1185">Reference proteome</keyword>
<dbReference type="AlphaFoldDB" id="A0AAE1A3H5"/>
<organism evidence="2 3">
    <name type="scientific">Elysia crispata</name>
    <name type="common">lettuce slug</name>
    <dbReference type="NCBI Taxonomy" id="231223"/>
    <lineage>
        <taxon>Eukaryota</taxon>
        <taxon>Metazoa</taxon>
        <taxon>Spiralia</taxon>
        <taxon>Lophotrochozoa</taxon>
        <taxon>Mollusca</taxon>
        <taxon>Gastropoda</taxon>
        <taxon>Heterobranchia</taxon>
        <taxon>Euthyneura</taxon>
        <taxon>Panpulmonata</taxon>
        <taxon>Sacoglossa</taxon>
        <taxon>Placobranchoidea</taxon>
        <taxon>Plakobranchidae</taxon>
        <taxon>Elysia</taxon>
    </lineage>
</organism>
<sequence>MMNERAEERSEASSGSCNTRVQVIHAAAAEVNRGSAQLGTQHSNDQNRGSRRTYSQKRGLEDSDNTADGRIFKYKA</sequence>
<dbReference type="Proteomes" id="UP001283361">
    <property type="component" value="Unassembled WGS sequence"/>
</dbReference>
<feature type="compositionally biased region" description="Polar residues" evidence="1">
    <location>
        <begin position="34"/>
        <end position="47"/>
    </location>
</feature>
<evidence type="ECO:0000313" key="2">
    <source>
        <dbReference type="EMBL" id="KAK3780638.1"/>
    </source>
</evidence>
<name>A0AAE1A3H5_9GAST</name>
<gene>
    <name evidence="2" type="ORF">RRG08_044862</name>
</gene>
<feature type="region of interest" description="Disordered" evidence="1">
    <location>
        <begin position="31"/>
        <end position="76"/>
    </location>
</feature>